<gene>
    <name evidence="3" type="ORF">S03H2_37785</name>
</gene>
<dbReference type="Gene3D" id="3.30.360.10">
    <property type="entry name" value="Dihydrodipicolinate Reductase, domain 2"/>
    <property type="match status" value="1"/>
</dbReference>
<dbReference type="Pfam" id="PF01408">
    <property type="entry name" value="GFO_IDH_MocA"/>
    <property type="match status" value="1"/>
</dbReference>
<dbReference type="SUPFAM" id="SSF55347">
    <property type="entry name" value="Glyceraldehyde-3-phosphate dehydrogenase-like, C-terminal domain"/>
    <property type="match status" value="1"/>
</dbReference>
<feature type="domain" description="GFO/IDH/MocA-like oxidoreductase" evidence="2">
    <location>
        <begin position="130"/>
        <end position="192"/>
    </location>
</feature>
<dbReference type="PANTHER" id="PTHR43377">
    <property type="entry name" value="BILIVERDIN REDUCTASE A"/>
    <property type="match status" value="1"/>
</dbReference>
<sequence length="197" mass="21979">MDKVKIGVVGCGYWGPNLIRNFVALNDAEVVIVIDKEQDRLNHIKSLYPNVHVGDNHIDLFNYDLDAVVVATPPASHYEIALDCLDNGLHTFVEKPITLNSMDCEKLIELARTKKLTLMVGHTFEYNPAVRKVKEIIDNGDLGDIYYVDAVRVNLGLFSPDLNVVWDLAPHDISILHYLLGQNPVSIQAVGEANIFS</sequence>
<feature type="non-terminal residue" evidence="3">
    <location>
        <position position="197"/>
    </location>
</feature>
<evidence type="ECO:0000259" key="1">
    <source>
        <dbReference type="Pfam" id="PF01408"/>
    </source>
</evidence>
<dbReference type="EMBL" id="BARU01023271">
    <property type="protein sequence ID" value="GAH51188.1"/>
    <property type="molecule type" value="Genomic_DNA"/>
</dbReference>
<dbReference type="InterPro" id="IPR000683">
    <property type="entry name" value="Gfo/Idh/MocA-like_OxRdtase_N"/>
</dbReference>
<dbReference type="SUPFAM" id="SSF51735">
    <property type="entry name" value="NAD(P)-binding Rossmann-fold domains"/>
    <property type="match status" value="1"/>
</dbReference>
<dbReference type="AlphaFoldDB" id="X1I0V7"/>
<dbReference type="Gene3D" id="3.40.50.720">
    <property type="entry name" value="NAD(P)-binding Rossmann-like Domain"/>
    <property type="match status" value="1"/>
</dbReference>
<dbReference type="InterPro" id="IPR055170">
    <property type="entry name" value="GFO_IDH_MocA-like_dom"/>
</dbReference>
<protein>
    <submittedName>
        <fullName evidence="3">Uncharacterized protein</fullName>
    </submittedName>
</protein>
<reference evidence="3" key="1">
    <citation type="journal article" date="2014" name="Front. Microbiol.">
        <title>High frequency of phylogenetically diverse reductive dehalogenase-homologous genes in deep subseafloor sedimentary metagenomes.</title>
        <authorList>
            <person name="Kawai M."/>
            <person name="Futagami T."/>
            <person name="Toyoda A."/>
            <person name="Takaki Y."/>
            <person name="Nishi S."/>
            <person name="Hori S."/>
            <person name="Arai W."/>
            <person name="Tsubouchi T."/>
            <person name="Morono Y."/>
            <person name="Uchiyama I."/>
            <person name="Ito T."/>
            <person name="Fujiyama A."/>
            <person name="Inagaki F."/>
            <person name="Takami H."/>
        </authorList>
    </citation>
    <scope>NUCLEOTIDE SEQUENCE</scope>
    <source>
        <strain evidence="3">Expedition CK06-06</strain>
    </source>
</reference>
<proteinExistence type="predicted"/>
<organism evidence="3">
    <name type="scientific">marine sediment metagenome</name>
    <dbReference type="NCBI Taxonomy" id="412755"/>
    <lineage>
        <taxon>unclassified sequences</taxon>
        <taxon>metagenomes</taxon>
        <taxon>ecological metagenomes</taxon>
    </lineage>
</organism>
<name>X1I0V7_9ZZZZ</name>
<dbReference type="Pfam" id="PF22725">
    <property type="entry name" value="GFO_IDH_MocA_C3"/>
    <property type="match status" value="1"/>
</dbReference>
<dbReference type="PANTHER" id="PTHR43377:SF6">
    <property type="entry name" value="GFO_IDH_MOCA-LIKE OXIDOREDUCTASE N-TERMINAL DOMAIN-CONTAINING PROTEIN"/>
    <property type="match status" value="1"/>
</dbReference>
<feature type="domain" description="Gfo/Idh/MocA-like oxidoreductase N-terminal" evidence="1">
    <location>
        <begin position="4"/>
        <end position="122"/>
    </location>
</feature>
<dbReference type="InterPro" id="IPR051450">
    <property type="entry name" value="Gfo/Idh/MocA_Oxidoreductases"/>
</dbReference>
<dbReference type="GO" id="GO:0000166">
    <property type="term" value="F:nucleotide binding"/>
    <property type="evidence" value="ECO:0007669"/>
    <property type="project" value="InterPro"/>
</dbReference>
<evidence type="ECO:0000259" key="2">
    <source>
        <dbReference type="Pfam" id="PF22725"/>
    </source>
</evidence>
<dbReference type="InterPro" id="IPR036291">
    <property type="entry name" value="NAD(P)-bd_dom_sf"/>
</dbReference>
<comment type="caution">
    <text evidence="3">The sequence shown here is derived from an EMBL/GenBank/DDBJ whole genome shotgun (WGS) entry which is preliminary data.</text>
</comment>
<evidence type="ECO:0000313" key="3">
    <source>
        <dbReference type="EMBL" id="GAH51188.1"/>
    </source>
</evidence>
<accession>X1I0V7</accession>